<proteinExistence type="predicted"/>
<keyword evidence="2" id="KW-1185">Reference proteome</keyword>
<accession>A0ABS8UDG3</accession>
<gene>
    <name evidence="1" type="ORF">LTT95_08755</name>
</gene>
<evidence type="ECO:0000313" key="2">
    <source>
        <dbReference type="Proteomes" id="UP001430360"/>
    </source>
</evidence>
<protein>
    <submittedName>
        <fullName evidence="1">Uncharacterized protein</fullName>
    </submittedName>
</protein>
<sequence>MTPDELRAEAHRLGGNLAGWLKAYDRRGQTFRQFAADYAVAAAELTALLHREGVPQDVIEDASYIWEIPIQRGYEPEAYSPPLGPDDIIGGDDSRVARYWTRQELNAFIEQLWKKCDEIRSLDEHTKADAFAACADQIRARLAPRHEPYFWVVVERMLSDMQICGYTDEYRSTEEPEVAPWENPPPSPRALRILGSSEPAADDLFQEALDQWASGAALAVEQRLPFDGFWRHVDALQAAVDALGVTVDRYYAYWVAGRTVSTAAGLAGYKPSSDWVPGRYDF</sequence>
<comment type="caution">
    <text evidence="1">The sequence shown here is derived from an EMBL/GenBank/DDBJ whole genome shotgun (WGS) entry which is preliminary data.</text>
</comment>
<dbReference type="EMBL" id="JAJQKU010000002">
    <property type="protein sequence ID" value="MCD9097027.1"/>
    <property type="molecule type" value="Genomic_DNA"/>
</dbReference>
<evidence type="ECO:0000313" key="1">
    <source>
        <dbReference type="EMBL" id="MCD9097027.1"/>
    </source>
</evidence>
<dbReference type="Proteomes" id="UP001430360">
    <property type="component" value="Unassembled WGS sequence"/>
</dbReference>
<dbReference type="RefSeq" id="WP_232135962.1">
    <property type="nucleotide sequence ID" value="NZ_JAJQKU010000002.1"/>
</dbReference>
<reference evidence="1" key="1">
    <citation type="submission" date="2021-12" db="EMBL/GenBank/DDBJ databases">
        <authorList>
            <person name="Ulrich A."/>
        </authorList>
    </citation>
    <scope>NUCLEOTIDE SEQUENCE</scope>
    <source>
        <strain evidence="1">A1P009</strain>
    </source>
</reference>
<organism evidence="1 2">
    <name type="scientific">Luteimonas fraxinea</name>
    <dbReference type="NCBI Taxonomy" id="2901869"/>
    <lineage>
        <taxon>Bacteria</taxon>
        <taxon>Pseudomonadati</taxon>
        <taxon>Pseudomonadota</taxon>
        <taxon>Gammaproteobacteria</taxon>
        <taxon>Lysobacterales</taxon>
        <taxon>Lysobacteraceae</taxon>
        <taxon>Luteimonas</taxon>
    </lineage>
</organism>
<name>A0ABS8UDG3_9GAMM</name>
<reference evidence="1" key="2">
    <citation type="journal article" date="2022" name="Syst. Appl. Microbiol.">
        <title>Physiological and genomic characterisation of Luteimonas fraxinea sp. nov., a bacterial species associated with trees tolerant to ash dieback.</title>
        <authorList>
            <person name="Ulrich K."/>
            <person name="Becker R."/>
            <person name="Behrendt U."/>
            <person name="Kube M."/>
            <person name="Schneck V."/>
            <person name="Ulrich A."/>
        </authorList>
    </citation>
    <scope>NUCLEOTIDE SEQUENCE</scope>
    <source>
        <strain evidence="1">A1P009</strain>
    </source>
</reference>